<feature type="domain" description="AB hydrolase-1" evidence="2">
    <location>
        <begin position="334"/>
        <end position="426"/>
    </location>
</feature>
<dbReference type="VEuPathDB" id="AmoebaDB:NfTy_036060"/>
<dbReference type="OrthoDB" id="19657at2759"/>
<feature type="compositionally biased region" description="Low complexity" evidence="1">
    <location>
        <begin position="154"/>
        <end position="164"/>
    </location>
</feature>
<dbReference type="VEuPathDB" id="AmoebaDB:NF0027690"/>
<dbReference type="PANTHER" id="PTHR43433:SF5">
    <property type="entry name" value="AB HYDROLASE-1 DOMAIN-CONTAINING PROTEIN"/>
    <property type="match status" value="1"/>
</dbReference>
<feature type="region of interest" description="Disordered" evidence="1">
    <location>
        <begin position="197"/>
        <end position="231"/>
    </location>
</feature>
<keyword evidence="4" id="KW-1185">Reference proteome</keyword>
<dbReference type="RefSeq" id="XP_044565416.1">
    <property type="nucleotide sequence ID" value="XM_044703788.1"/>
</dbReference>
<feature type="region of interest" description="Disordered" evidence="1">
    <location>
        <begin position="1"/>
        <end position="26"/>
    </location>
</feature>
<dbReference type="Pfam" id="PF00561">
    <property type="entry name" value="Abhydrolase_1"/>
    <property type="match status" value="1"/>
</dbReference>
<dbReference type="SUPFAM" id="SSF53474">
    <property type="entry name" value="alpha/beta-Hydrolases"/>
    <property type="match status" value="1"/>
</dbReference>
<proteinExistence type="predicted"/>
<dbReference type="Gene3D" id="3.40.50.1820">
    <property type="entry name" value="alpha/beta hydrolase"/>
    <property type="match status" value="1"/>
</dbReference>
<gene>
    <name evidence="3" type="ORF">FDP41_013186</name>
</gene>
<reference evidence="3 4" key="1">
    <citation type="journal article" date="2019" name="Sci. Rep.">
        <title>Nanopore sequencing improves the draft genome of the human pathogenic amoeba Naegleria fowleri.</title>
        <authorList>
            <person name="Liechti N."/>
            <person name="Schurch N."/>
            <person name="Bruggmann R."/>
            <person name="Wittwer M."/>
        </authorList>
    </citation>
    <scope>NUCLEOTIDE SEQUENCE [LARGE SCALE GENOMIC DNA]</scope>
    <source>
        <strain evidence="3 4">ATCC 30894</strain>
    </source>
</reference>
<evidence type="ECO:0000313" key="4">
    <source>
        <dbReference type="Proteomes" id="UP000444721"/>
    </source>
</evidence>
<dbReference type="PANTHER" id="PTHR43433">
    <property type="entry name" value="HYDROLASE, ALPHA/BETA FOLD FAMILY PROTEIN"/>
    <property type="match status" value="1"/>
</dbReference>
<dbReference type="InterPro" id="IPR000073">
    <property type="entry name" value="AB_hydrolase_1"/>
</dbReference>
<dbReference type="InterPro" id="IPR029058">
    <property type="entry name" value="AB_hydrolase_fold"/>
</dbReference>
<dbReference type="AlphaFoldDB" id="A0A6A5BRM0"/>
<dbReference type="Proteomes" id="UP000444721">
    <property type="component" value="Unassembled WGS sequence"/>
</dbReference>
<feature type="region of interest" description="Disordered" evidence="1">
    <location>
        <begin position="117"/>
        <end position="177"/>
    </location>
</feature>
<comment type="caution">
    <text evidence="3">The sequence shown here is derived from an EMBL/GenBank/DDBJ whole genome shotgun (WGS) entry which is preliminary data.</text>
</comment>
<evidence type="ECO:0000256" key="1">
    <source>
        <dbReference type="SAM" id="MobiDB-lite"/>
    </source>
</evidence>
<sequence>MSLPSTPTKTSSPSKKHHKRPNVFERLSNPMNFTGVYLERFRSGGSLNAEAPSGNINSLAEILRPSVKSSTCVHISFGWDPGQHKNSGLVHDTPATRNNPYHTSTGNSALAVPFKAKSMEESSMKKRRKSLSALSSPHPLQSPIFNSELPMATSSSLRTPSVSSIQRPSSALPSVRNDSEDLILSKLRLTTNLFDESQAPNEKPEHQENLSEPVSPTLHQHCSEKQQERPASANALLNHPTEENISQHAKRSPITIYDRLYDSSTYTGVYKERFESGNGCINGSSEYYPENAMQSACPEKRVQRTPTSKNSSLKNNVAKLHYERFGSPMAKDKLIFVVGLGTSWHWWDKQVHYFSSRHHGEFEILVIDNRGIGKSPDIPFTFRYSMKDMANDIMHILMDLQWIGNKGNINLHLVAQSMGGLIATEILRWENAYFPHLNISHFKTVTLQNSFRTIYSREATPMLDTVLFLVKSGTIGVLSLEIRMKYVLEQMFSSDYVGKHYEDLYKRYSPMFSDLRTIGQMKQIFGILTHYVSEKEFIEAYEKVPKVLLVSSKFDRMVHSDNTPHMLRLLQNSTNVQRVLVTRLYEKESNGHIINSEQHEDYNDFLYKNLK</sequence>
<dbReference type="InterPro" id="IPR050471">
    <property type="entry name" value="AB_hydrolase"/>
</dbReference>
<name>A0A6A5BRM0_NAEFO</name>
<organism evidence="3 4">
    <name type="scientific">Naegleria fowleri</name>
    <name type="common">Brain eating amoeba</name>
    <dbReference type="NCBI Taxonomy" id="5763"/>
    <lineage>
        <taxon>Eukaryota</taxon>
        <taxon>Discoba</taxon>
        <taxon>Heterolobosea</taxon>
        <taxon>Tetramitia</taxon>
        <taxon>Eutetramitia</taxon>
        <taxon>Vahlkampfiidae</taxon>
        <taxon>Naegleria</taxon>
    </lineage>
</organism>
<dbReference type="EMBL" id="VFQX01000017">
    <property type="protein sequence ID" value="KAF0980703.1"/>
    <property type="molecule type" value="Genomic_DNA"/>
</dbReference>
<dbReference type="GeneID" id="68120401"/>
<protein>
    <recommendedName>
        <fullName evidence="2">AB hydrolase-1 domain-containing protein</fullName>
    </recommendedName>
</protein>
<evidence type="ECO:0000259" key="2">
    <source>
        <dbReference type="Pfam" id="PF00561"/>
    </source>
</evidence>
<dbReference type="VEuPathDB" id="AmoebaDB:FDP41_013186"/>
<feature type="compositionally biased region" description="Low complexity" evidence="1">
    <location>
        <begin position="1"/>
        <end position="13"/>
    </location>
</feature>
<feature type="compositionally biased region" description="Polar residues" evidence="1">
    <location>
        <begin position="210"/>
        <end position="220"/>
    </location>
</feature>
<evidence type="ECO:0000313" key="3">
    <source>
        <dbReference type="EMBL" id="KAF0980703.1"/>
    </source>
</evidence>
<accession>A0A6A5BRM0</accession>